<comment type="catalytic activity">
    <reaction evidence="7">
        <text>ATP + H2O + polyamine-[polyamine-binding protein]Side 1 = ADP + phosphate + polyamineSide 2 + [polyamine-binding protein]Side 1.</text>
        <dbReference type="EC" id="7.6.2.11"/>
    </reaction>
</comment>
<dbReference type="FunFam" id="3.40.50.300:FF:000133">
    <property type="entry name" value="Spermidine/putrescine import ATP-binding protein PotA"/>
    <property type="match status" value="1"/>
</dbReference>
<gene>
    <name evidence="7" type="primary">potA</name>
    <name evidence="9" type="ORF">JD276_12620</name>
</gene>
<dbReference type="GO" id="GO:0043190">
    <property type="term" value="C:ATP-binding cassette (ABC) transporter complex"/>
    <property type="evidence" value="ECO:0007669"/>
    <property type="project" value="InterPro"/>
</dbReference>
<dbReference type="InterPro" id="IPR013611">
    <property type="entry name" value="Transp-assoc_OB_typ2"/>
</dbReference>
<keyword evidence="3 7" id="KW-0547">Nucleotide-binding</keyword>
<dbReference type="GO" id="GO:0015417">
    <property type="term" value="F:ABC-type polyamine transporter activity"/>
    <property type="evidence" value="ECO:0007669"/>
    <property type="project" value="UniProtKB-EC"/>
</dbReference>
<dbReference type="PROSITE" id="PS50893">
    <property type="entry name" value="ABC_TRANSPORTER_2"/>
    <property type="match status" value="1"/>
</dbReference>
<feature type="domain" description="ABC transporter" evidence="8">
    <location>
        <begin position="11"/>
        <end position="241"/>
    </location>
</feature>
<dbReference type="GO" id="GO:0005524">
    <property type="term" value="F:ATP binding"/>
    <property type="evidence" value="ECO:0007669"/>
    <property type="project" value="UniProtKB-KW"/>
</dbReference>
<dbReference type="PANTHER" id="PTHR42781:SF4">
    <property type="entry name" value="SPERMIDINE_PUTRESCINE IMPORT ATP-BINDING PROTEIN POTA"/>
    <property type="match status" value="1"/>
</dbReference>
<keyword evidence="2 7" id="KW-1003">Cell membrane</keyword>
<proteinExistence type="inferred from homology"/>
<dbReference type="InterPro" id="IPR003439">
    <property type="entry name" value="ABC_transporter-like_ATP-bd"/>
</dbReference>
<evidence type="ECO:0000313" key="9">
    <source>
        <dbReference type="EMBL" id="MBK0419874.1"/>
    </source>
</evidence>
<comment type="caution">
    <text evidence="9">The sequence shown here is derived from an EMBL/GenBank/DDBJ whole genome shotgun (WGS) entry which is preliminary data.</text>
</comment>
<dbReference type="InterPro" id="IPR050093">
    <property type="entry name" value="ABC_SmlMolc_Importer"/>
</dbReference>
<reference evidence="9" key="1">
    <citation type="submission" date="2020-12" db="EMBL/GenBank/DDBJ databases">
        <title>Leucobacter sp. CAS1, isolated from Chromium sludge.</title>
        <authorList>
            <person name="Xu Z."/>
        </authorList>
    </citation>
    <scope>NUCLEOTIDE SEQUENCE</scope>
    <source>
        <strain evidence="9">CSA1</strain>
    </source>
</reference>
<keyword evidence="6 7" id="KW-0472">Membrane</keyword>
<dbReference type="InterPro" id="IPR003593">
    <property type="entry name" value="AAA+_ATPase"/>
</dbReference>
<evidence type="ECO:0000256" key="4">
    <source>
        <dbReference type="ARBA" id="ARBA00022840"/>
    </source>
</evidence>
<evidence type="ECO:0000256" key="1">
    <source>
        <dbReference type="ARBA" id="ARBA00022448"/>
    </source>
</evidence>
<keyword evidence="1 7" id="KW-0813">Transport</keyword>
<comment type="similarity">
    <text evidence="7">Belongs to the ABC transporter superfamily. Spermidine/putrescine importer (TC 3.A.1.11.1) family.</text>
</comment>
<dbReference type="PROSITE" id="PS00211">
    <property type="entry name" value="ABC_TRANSPORTER_1"/>
    <property type="match status" value="1"/>
</dbReference>
<evidence type="ECO:0000259" key="8">
    <source>
        <dbReference type="PROSITE" id="PS50893"/>
    </source>
</evidence>
<dbReference type="InterPro" id="IPR008995">
    <property type="entry name" value="Mo/tungstate-bd_C_term_dom"/>
</dbReference>
<dbReference type="Gene3D" id="3.40.50.300">
    <property type="entry name" value="P-loop containing nucleotide triphosphate hydrolases"/>
    <property type="match status" value="1"/>
</dbReference>
<dbReference type="GO" id="GO:0016887">
    <property type="term" value="F:ATP hydrolysis activity"/>
    <property type="evidence" value="ECO:0007669"/>
    <property type="project" value="InterPro"/>
</dbReference>
<dbReference type="InterPro" id="IPR017871">
    <property type="entry name" value="ABC_transporter-like_CS"/>
</dbReference>
<dbReference type="SMART" id="SM00382">
    <property type="entry name" value="AAA"/>
    <property type="match status" value="1"/>
</dbReference>
<dbReference type="AlphaFoldDB" id="A0A934QB06"/>
<dbReference type="Pfam" id="PF08402">
    <property type="entry name" value="TOBE_2"/>
    <property type="match status" value="1"/>
</dbReference>
<dbReference type="SUPFAM" id="SSF52540">
    <property type="entry name" value="P-loop containing nucleoside triphosphate hydrolases"/>
    <property type="match status" value="1"/>
</dbReference>
<evidence type="ECO:0000256" key="5">
    <source>
        <dbReference type="ARBA" id="ARBA00022967"/>
    </source>
</evidence>
<accession>A0A934QB06</accession>
<dbReference type="SUPFAM" id="SSF50331">
    <property type="entry name" value="MOP-like"/>
    <property type="match status" value="1"/>
</dbReference>
<evidence type="ECO:0000256" key="7">
    <source>
        <dbReference type="RuleBase" id="RU364083"/>
    </source>
</evidence>
<dbReference type="EC" id="7.6.2.11" evidence="7"/>
<keyword evidence="4 7" id="KW-0067">ATP-binding</keyword>
<dbReference type="EMBL" id="JAEHOH010000019">
    <property type="protein sequence ID" value="MBK0419874.1"/>
    <property type="molecule type" value="Genomic_DNA"/>
</dbReference>
<dbReference type="Gene3D" id="2.40.50.100">
    <property type="match status" value="1"/>
</dbReference>
<dbReference type="InterPro" id="IPR027417">
    <property type="entry name" value="P-loop_NTPase"/>
</dbReference>
<keyword evidence="10" id="KW-1185">Reference proteome</keyword>
<evidence type="ECO:0000256" key="3">
    <source>
        <dbReference type="ARBA" id="ARBA00022741"/>
    </source>
</evidence>
<dbReference type="RefSeq" id="WP_200116016.1">
    <property type="nucleotide sequence ID" value="NZ_JAEHOH010000019.1"/>
</dbReference>
<comment type="function">
    <text evidence="7">Part of the ABC transporter complex PotABCD involved in spermidine/putrescine import. Responsible for energy coupling to the transport system.</text>
</comment>
<keyword evidence="5 7" id="KW-1278">Translocase</keyword>
<evidence type="ECO:0000256" key="6">
    <source>
        <dbReference type="ARBA" id="ARBA00023136"/>
    </source>
</evidence>
<dbReference type="PANTHER" id="PTHR42781">
    <property type="entry name" value="SPERMIDINE/PUTRESCINE IMPORT ATP-BINDING PROTEIN POTA"/>
    <property type="match status" value="1"/>
</dbReference>
<evidence type="ECO:0000313" key="10">
    <source>
        <dbReference type="Proteomes" id="UP000608530"/>
    </source>
</evidence>
<dbReference type="Proteomes" id="UP000608530">
    <property type="component" value="Unassembled WGS sequence"/>
</dbReference>
<dbReference type="Pfam" id="PF00005">
    <property type="entry name" value="ABC_tran"/>
    <property type="match status" value="1"/>
</dbReference>
<sequence length="364" mass="39295">MNRNAQKGSALTLRGVTKEFNGVAVVDGLDLELRAGEFVSLLGPSGCGKTTTLRMIAGFERVDGGGIFLDDDEITGLPANKREINTVFQSYALFPHLTVAANIAYGLRQRRVPKAELAERVGDALALVRLQSFADRKPAQLSGGQQQRVALARALVNRPRVLLLDEPLAALDRQLREEVQIELRLIQNRLKTTFLFVTHDQHEALAMSDRVAIMNGGRIEQLADPETVYARPRTRFVAGFVGQQNFFEGIERLGAGDYRSADGIGISSQAAVAEAATAAIRPEAVRLSADSAHAAHAAAAANQVGGVVEAVNYLGDARQYVVRTEADRLLLVRSATSAQPSGFAPGDRVRASWRAEDVALFPNT</sequence>
<protein>
    <recommendedName>
        <fullName evidence="7">Spermidine/putrescine import ATP-binding protein PotA</fullName>
        <ecNumber evidence="7">7.6.2.11</ecNumber>
    </recommendedName>
</protein>
<name>A0A934QB06_9MICO</name>
<dbReference type="NCBIfam" id="TIGR01187">
    <property type="entry name" value="potA"/>
    <property type="match status" value="1"/>
</dbReference>
<dbReference type="InterPro" id="IPR005893">
    <property type="entry name" value="PotA-like"/>
</dbReference>
<organism evidence="9 10">
    <name type="scientific">Leucobacter chromiisoli</name>
    <dbReference type="NCBI Taxonomy" id="2796471"/>
    <lineage>
        <taxon>Bacteria</taxon>
        <taxon>Bacillati</taxon>
        <taxon>Actinomycetota</taxon>
        <taxon>Actinomycetes</taxon>
        <taxon>Micrococcales</taxon>
        <taxon>Microbacteriaceae</taxon>
        <taxon>Leucobacter</taxon>
    </lineage>
</organism>
<comment type="subunit">
    <text evidence="7">The complex is composed of two ATP-binding proteins (PotA), two transmembrane proteins (PotB and PotC) and a solute-binding protein (PotD).</text>
</comment>
<evidence type="ECO:0000256" key="2">
    <source>
        <dbReference type="ARBA" id="ARBA00022475"/>
    </source>
</evidence>